<dbReference type="CDD" id="cd05006">
    <property type="entry name" value="SIS_GmhA"/>
    <property type="match status" value="1"/>
</dbReference>
<dbReference type="Proteomes" id="UP000485621">
    <property type="component" value="Unassembled WGS sequence"/>
</dbReference>
<dbReference type="Gene3D" id="3.40.50.10490">
    <property type="entry name" value="Glucose-6-phosphate isomerase like protein, domain 1"/>
    <property type="match status" value="1"/>
</dbReference>
<gene>
    <name evidence="2" type="primary">gmhA1_1</name>
    <name evidence="2" type="ORF">BWY04_00486</name>
</gene>
<dbReference type="PANTHER" id="PTHR30390:SF6">
    <property type="entry name" value="DNAA INITIATOR-ASSOCIATING PROTEIN DIAA"/>
    <property type="match status" value="1"/>
</dbReference>
<feature type="domain" description="SIS" evidence="1">
    <location>
        <begin position="33"/>
        <end position="187"/>
    </location>
</feature>
<dbReference type="Pfam" id="PF13580">
    <property type="entry name" value="SIS_2"/>
    <property type="match status" value="1"/>
</dbReference>
<dbReference type="PROSITE" id="PS51464">
    <property type="entry name" value="SIS"/>
    <property type="match status" value="1"/>
</dbReference>
<dbReference type="InterPro" id="IPR046348">
    <property type="entry name" value="SIS_dom_sf"/>
</dbReference>
<evidence type="ECO:0000313" key="2">
    <source>
        <dbReference type="EMBL" id="OQB42000.1"/>
    </source>
</evidence>
<dbReference type="InterPro" id="IPR035461">
    <property type="entry name" value="GmhA/DiaA"/>
</dbReference>
<dbReference type="GO" id="GO:0097367">
    <property type="term" value="F:carbohydrate derivative binding"/>
    <property type="evidence" value="ECO:0007669"/>
    <property type="project" value="InterPro"/>
</dbReference>
<dbReference type="GO" id="GO:1901135">
    <property type="term" value="P:carbohydrate derivative metabolic process"/>
    <property type="evidence" value="ECO:0007669"/>
    <property type="project" value="InterPro"/>
</dbReference>
<dbReference type="EMBL" id="MWDB01000007">
    <property type="protein sequence ID" value="OQB42000.1"/>
    <property type="molecule type" value="Genomic_DNA"/>
</dbReference>
<name>A0A1V5ZNY1_9BACT</name>
<reference evidence="2" key="1">
    <citation type="submission" date="2017-02" db="EMBL/GenBank/DDBJ databases">
        <title>Delving into the versatile metabolic prowess of the omnipresent phylum Bacteroidetes.</title>
        <authorList>
            <person name="Nobu M.K."/>
            <person name="Mei R."/>
            <person name="Narihiro T."/>
            <person name="Kuroda K."/>
            <person name="Liu W.-T."/>
        </authorList>
    </citation>
    <scope>NUCLEOTIDE SEQUENCE</scope>
    <source>
        <strain evidence="2">ADurb.Bin160</strain>
    </source>
</reference>
<proteinExistence type="predicted"/>
<accession>A0A1V5ZNY1</accession>
<dbReference type="AlphaFoldDB" id="A0A1V5ZNY1"/>
<dbReference type="PANTHER" id="PTHR30390">
    <property type="entry name" value="SEDOHEPTULOSE 7-PHOSPHATE ISOMERASE / DNAA INITIATOR-ASSOCIATING FACTOR FOR REPLICATION INITIATION"/>
    <property type="match status" value="1"/>
</dbReference>
<evidence type="ECO:0000259" key="1">
    <source>
        <dbReference type="PROSITE" id="PS51464"/>
    </source>
</evidence>
<dbReference type="GO" id="GO:0016853">
    <property type="term" value="F:isomerase activity"/>
    <property type="evidence" value="ECO:0007669"/>
    <property type="project" value="UniProtKB-KW"/>
</dbReference>
<dbReference type="SUPFAM" id="SSF53697">
    <property type="entry name" value="SIS domain"/>
    <property type="match status" value="1"/>
</dbReference>
<comment type="caution">
    <text evidence="2">The sequence shown here is derived from an EMBL/GenBank/DDBJ whole genome shotgun (WGS) entry which is preliminary data.</text>
</comment>
<sequence>MKKIEEMFQEHNTVIENTYKLFKQEIFEISDVIFQAFTRNSKLFIFGNGGSAADSQHIAAEFINKFKYRRKALPALALTTDTSILTSITNDVDYSKIFVRQLEALSSPGDVALGISTSGQSLNVFFGLKYAKEKNIHTIGLFGETTSSIQKYCDHSIKIPSSNTPRIQECHMFIYHVICELVEEKFK</sequence>
<protein>
    <submittedName>
        <fullName evidence="2">Phosphoheptose isomerase 1</fullName>
        <ecNumber evidence="2">5.3.1.28</ecNumber>
    </submittedName>
</protein>
<keyword evidence="2" id="KW-0413">Isomerase</keyword>
<dbReference type="InterPro" id="IPR050099">
    <property type="entry name" value="SIS_GmhA/DiaA_subfam"/>
</dbReference>
<dbReference type="EC" id="5.3.1.28" evidence="2"/>
<dbReference type="InterPro" id="IPR001347">
    <property type="entry name" value="SIS_dom"/>
</dbReference>
<organism evidence="2">
    <name type="scientific">candidate division CPR1 bacterium ADurb.Bin160</name>
    <dbReference type="NCBI Taxonomy" id="1852826"/>
    <lineage>
        <taxon>Bacteria</taxon>
        <taxon>candidate division CPR1</taxon>
    </lineage>
</organism>